<proteinExistence type="predicted"/>
<name>A0A1Y1HUZ0_KLENI</name>
<dbReference type="OrthoDB" id="20872at2759"/>
<dbReference type="PANTHER" id="PTHR24189">
    <property type="entry name" value="MYOTROPHIN"/>
    <property type="match status" value="1"/>
</dbReference>
<dbReference type="InterPro" id="IPR002110">
    <property type="entry name" value="Ankyrin_rpt"/>
</dbReference>
<sequence>MGVDWNSMSFQGAFRFSGGKKLNDHQYRYLLLFWQIERCQRNIDEVKECPDPVRELVGLPLGAKGEFFLSSKDFLDLPTETQTQFLQTRRFGNEYHDHLGGWDTSQTGLIKNDPHGRESHFHTFRLLTAFRDRKEPCHWVPTLDACGIEWCYNRRTGIPERSVSFDGAVFWIQWIADNILRPWGLTLEGEVWYQGESQTCTGRLVILTTGSIVKQTARGNQIPNMLGAAASNSVSLAKTLPGEQLVMRDPFGRTPLLLAAWFKSHEMLDWLSTQLQDDTWQLDAVFARKPCYSFTYDQFPRIFEGASVFHFLPALDAYHPAVPRFLARLAQAPMPVGMLERFTRISGEPETEPDHMGPADEDIHNPLTHAVFSGNRLVAELLLKLGADPDCHHIDSSLRSKPFPSPSSWPLIHAATCQDTSMLRLLLEWGASVHVSRRPTCESRGWWGLGGPEVYWILPEAMTPLHLAAYRRRYDNVRVLVFHGADVRKECNLGDRHIRGHGKRLTDGGTARARWNWGSRSSTCGREVRTMSFCTRMLSRTQ</sequence>
<dbReference type="Proteomes" id="UP000054558">
    <property type="component" value="Unassembled WGS sequence"/>
</dbReference>
<keyword evidence="5" id="KW-1185">Reference proteome</keyword>
<gene>
    <name evidence="4" type="ORF">KFL_000350225</name>
</gene>
<evidence type="ECO:0000256" key="2">
    <source>
        <dbReference type="ARBA" id="ARBA00023043"/>
    </source>
</evidence>
<dbReference type="SUPFAM" id="SSF48403">
    <property type="entry name" value="Ankyrin repeat"/>
    <property type="match status" value="1"/>
</dbReference>
<dbReference type="Pfam" id="PF00023">
    <property type="entry name" value="Ank"/>
    <property type="match status" value="1"/>
</dbReference>
<feature type="repeat" description="ANK" evidence="3">
    <location>
        <begin position="460"/>
        <end position="492"/>
    </location>
</feature>
<dbReference type="PROSITE" id="PS50297">
    <property type="entry name" value="ANK_REP_REGION"/>
    <property type="match status" value="1"/>
</dbReference>
<dbReference type="EMBL" id="DF236984">
    <property type="protein sequence ID" value="GAQ79668.1"/>
    <property type="molecule type" value="Genomic_DNA"/>
</dbReference>
<dbReference type="InterPro" id="IPR036770">
    <property type="entry name" value="Ankyrin_rpt-contain_sf"/>
</dbReference>
<protein>
    <submittedName>
        <fullName evidence="4">Uncharacterized protein</fullName>
    </submittedName>
</protein>
<dbReference type="SMART" id="SM00248">
    <property type="entry name" value="ANK"/>
    <property type="match status" value="4"/>
</dbReference>
<keyword evidence="1" id="KW-0677">Repeat</keyword>
<dbReference type="Gene3D" id="1.25.40.20">
    <property type="entry name" value="Ankyrin repeat-containing domain"/>
    <property type="match status" value="1"/>
</dbReference>
<keyword evidence="2 3" id="KW-0040">ANK repeat</keyword>
<evidence type="ECO:0000256" key="1">
    <source>
        <dbReference type="ARBA" id="ARBA00022737"/>
    </source>
</evidence>
<evidence type="ECO:0000313" key="4">
    <source>
        <dbReference type="EMBL" id="GAQ79668.1"/>
    </source>
</evidence>
<dbReference type="AlphaFoldDB" id="A0A1Y1HUZ0"/>
<accession>A0A1Y1HUZ0</accession>
<dbReference type="InterPro" id="IPR050745">
    <property type="entry name" value="Multifunctional_regulatory"/>
</dbReference>
<reference evidence="4 5" key="1">
    <citation type="journal article" date="2014" name="Nat. Commun.">
        <title>Klebsormidium flaccidum genome reveals primary factors for plant terrestrial adaptation.</title>
        <authorList>
            <person name="Hori K."/>
            <person name="Maruyama F."/>
            <person name="Fujisawa T."/>
            <person name="Togashi T."/>
            <person name="Yamamoto N."/>
            <person name="Seo M."/>
            <person name="Sato S."/>
            <person name="Yamada T."/>
            <person name="Mori H."/>
            <person name="Tajima N."/>
            <person name="Moriyama T."/>
            <person name="Ikeuchi M."/>
            <person name="Watanabe M."/>
            <person name="Wada H."/>
            <person name="Kobayashi K."/>
            <person name="Saito M."/>
            <person name="Masuda T."/>
            <person name="Sasaki-Sekimoto Y."/>
            <person name="Mashiguchi K."/>
            <person name="Awai K."/>
            <person name="Shimojima M."/>
            <person name="Masuda S."/>
            <person name="Iwai M."/>
            <person name="Nobusawa T."/>
            <person name="Narise T."/>
            <person name="Kondo S."/>
            <person name="Saito H."/>
            <person name="Sato R."/>
            <person name="Murakawa M."/>
            <person name="Ihara Y."/>
            <person name="Oshima-Yamada Y."/>
            <person name="Ohtaka K."/>
            <person name="Satoh M."/>
            <person name="Sonobe K."/>
            <person name="Ishii M."/>
            <person name="Ohtani R."/>
            <person name="Kanamori-Sato M."/>
            <person name="Honoki R."/>
            <person name="Miyazaki D."/>
            <person name="Mochizuki H."/>
            <person name="Umetsu J."/>
            <person name="Higashi K."/>
            <person name="Shibata D."/>
            <person name="Kamiya Y."/>
            <person name="Sato N."/>
            <person name="Nakamura Y."/>
            <person name="Tabata S."/>
            <person name="Ida S."/>
            <person name="Kurokawa K."/>
            <person name="Ohta H."/>
        </authorList>
    </citation>
    <scope>NUCLEOTIDE SEQUENCE [LARGE SCALE GENOMIC DNA]</scope>
    <source>
        <strain evidence="4 5">NIES-2285</strain>
    </source>
</reference>
<evidence type="ECO:0000256" key="3">
    <source>
        <dbReference type="PROSITE-ProRule" id="PRU00023"/>
    </source>
</evidence>
<dbReference type="PANTHER" id="PTHR24189:SF50">
    <property type="entry name" value="ANKYRIN REPEAT AND SOCS BOX PROTEIN 2"/>
    <property type="match status" value="1"/>
</dbReference>
<organism evidence="4 5">
    <name type="scientific">Klebsormidium nitens</name>
    <name type="common">Green alga</name>
    <name type="synonym">Ulothrix nitens</name>
    <dbReference type="NCBI Taxonomy" id="105231"/>
    <lineage>
        <taxon>Eukaryota</taxon>
        <taxon>Viridiplantae</taxon>
        <taxon>Streptophyta</taxon>
        <taxon>Klebsormidiophyceae</taxon>
        <taxon>Klebsormidiales</taxon>
        <taxon>Klebsormidiaceae</taxon>
        <taxon>Klebsormidium</taxon>
    </lineage>
</organism>
<evidence type="ECO:0000313" key="5">
    <source>
        <dbReference type="Proteomes" id="UP000054558"/>
    </source>
</evidence>
<dbReference type="PROSITE" id="PS50088">
    <property type="entry name" value="ANK_REPEAT"/>
    <property type="match status" value="1"/>
</dbReference>